<organism evidence="1 2">
    <name type="scientific">Abeliophyllum distichum</name>
    <dbReference type="NCBI Taxonomy" id="126358"/>
    <lineage>
        <taxon>Eukaryota</taxon>
        <taxon>Viridiplantae</taxon>
        <taxon>Streptophyta</taxon>
        <taxon>Embryophyta</taxon>
        <taxon>Tracheophyta</taxon>
        <taxon>Spermatophyta</taxon>
        <taxon>Magnoliopsida</taxon>
        <taxon>eudicotyledons</taxon>
        <taxon>Gunneridae</taxon>
        <taxon>Pentapetalae</taxon>
        <taxon>asterids</taxon>
        <taxon>lamiids</taxon>
        <taxon>Lamiales</taxon>
        <taxon>Oleaceae</taxon>
        <taxon>Forsythieae</taxon>
        <taxon>Abeliophyllum</taxon>
    </lineage>
</organism>
<sequence length="125" mass="14108">MLSLKTLPFWFAWDVVKGKLMGSLSALKNVPLCMARHGWKKSFAWLLENLTRKGAYYNHGLFTNHGVTMLEDLVITLADNIASMYFELISVDSSLSNEINNNLGLSLCTLSTRALQKLRNEVSRN</sequence>
<proteinExistence type="predicted"/>
<evidence type="ECO:0000313" key="2">
    <source>
        <dbReference type="Proteomes" id="UP001604336"/>
    </source>
</evidence>
<keyword evidence="2" id="KW-1185">Reference proteome</keyword>
<reference evidence="2" key="1">
    <citation type="submission" date="2024-07" db="EMBL/GenBank/DDBJ databases">
        <title>Two chromosome-level genome assemblies of Korean endemic species Abeliophyllum distichum and Forsythia ovata (Oleaceae).</title>
        <authorList>
            <person name="Jang H."/>
        </authorList>
    </citation>
    <scope>NUCLEOTIDE SEQUENCE [LARGE SCALE GENOMIC DNA]</scope>
</reference>
<name>A0ABD1Q687_9LAMI</name>
<accession>A0ABD1Q687</accession>
<protein>
    <submittedName>
        <fullName evidence="1">Uncharacterized protein</fullName>
    </submittedName>
</protein>
<dbReference type="PANTHER" id="PTHR36807">
    <property type="entry name" value="PHOSPHOGLYCOLATE PHOSPHATASE"/>
    <property type="match status" value="1"/>
</dbReference>
<dbReference type="Proteomes" id="UP001604336">
    <property type="component" value="Unassembled WGS sequence"/>
</dbReference>
<comment type="caution">
    <text evidence="1">The sequence shown here is derived from an EMBL/GenBank/DDBJ whole genome shotgun (WGS) entry which is preliminary data.</text>
</comment>
<gene>
    <name evidence="1" type="ORF">Adt_38785</name>
</gene>
<dbReference type="PANTHER" id="PTHR36807:SF2">
    <property type="entry name" value="PHOSPHOGLYCOLATE PHOSPHATASE"/>
    <property type="match status" value="1"/>
</dbReference>
<evidence type="ECO:0000313" key="1">
    <source>
        <dbReference type="EMBL" id="KAL2470649.1"/>
    </source>
</evidence>
<dbReference type="AlphaFoldDB" id="A0ABD1Q687"/>
<dbReference type="EMBL" id="JBFOLK010000012">
    <property type="protein sequence ID" value="KAL2470649.1"/>
    <property type="molecule type" value="Genomic_DNA"/>
</dbReference>